<keyword evidence="1" id="KW-0812">Transmembrane</keyword>
<keyword evidence="1" id="KW-0472">Membrane</keyword>
<feature type="transmembrane region" description="Helical" evidence="1">
    <location>
        <begin position="272"/>
        <end position="295"/>
    </location>
</feature>
<evidence type="ECO:0000313" key="2">
    <source>
        <dbReference type="EMBL" id="CAI3987815.1"/>
    </source>
</evidence>
<feature type="transmembrane region" description="Helical" evidence="1">
    <location>
        <begin position="182"/>
        <end position="199"/>
    </location>
</feature>
<name>A0A9P1FV06_9DINO</name>
<dbReference type="EMBL" id="CAMXCT030001205">
    <property type="protein sequence ID" value="CAL4775127.1"/>
    <property type="molecule type" value="Genomic_DNA"/>
</dbReference>
<dbReference type="EMBL" id="CAMXCT020001205">
    <property type="protein sequence ID" value="CAL1141190.1"/>
    <property type="molecule type" value="Genomic_DNA"/>
</dbReference>
<dbReference type="OrthoDB" id="432690at2759"/>
<evidence type="ECO:0000313" key="4">
    <source>
        <dbReference type="Proteomes" id="UP001152797"/>
    </source>
</evidence>
<gene>
    <name evidence="2" type="ORF">C1SCF055_LOCUS15060</name>
</gene>
<evidence type="ECO:0000313" key="3">
    <source>
        <dbReference type="EMBL" id="CAL4775127.1"/>
    </source>
</evidence>
<dbReference type="EMBL" id="CAMXCT010001205">
    <property type="protein sequence ID" value="CAI3987815.1"/>
    <property type="molecule type" value="Genomic_DNA"/>
</dbReference>
<protein>
    <submittedName>
        <fullName evidence="3">E3 ubiquitin-protein ligase HERC2</fullName>
    </submittedName>
</protein>
<keyword evidence="1" id="KW-1133">Transmembrane helix</keyword>
<reference evidence="2" key="1">
    <citation type="submission" date="2022-10" db="EMBL/GenBank/DDBJ databases">
        <authorList>
            <person name="Chen Y."/>
            <person name="Dougan E. K."/>
            <person name="Chan C."/>
            <person name="Rhodes N."/>
            <person name="Thang M."/>
        </authorList>
    </citation>
    <scope>NUCLEOTIDE SEQUENCE</scope>
</reference>
<dbReference type="AlphaFoldDB" id="A0A9P1FV06"/>
<sequence>MDAPTLQDAKVVVAVWLPPDGNDESPSLAEHGLQHPLDVPGWKSLSDGSRLGLVTSADGSRDVSEAEQLLECRKRVDCFLQTCGWKEERFLQKWPLHHSAKGTLLLHALGPKWRQLRYTERCFWWQTAGRLPFLDRIHQAFGEAIAWSFGWQVTFSVCLFVLALSCILCTAVKWSAARQYETMMPMISFLLITWCICITENQSLVMKRLQDHWHQLVPPTPRSDEMSELSSEVSFGHSRRMSAGRRFGRFGRWQHCGQNCLSFLRRNFRFQLCCAPILLMEWLFIWACFLAFFWLQLWTTFEWGGCREYNERTGTRDCMSPEFLYPVWGKVLAAVPSFAQGFVFEFVSGLSKLTLVPEFRMTAPKVDATIPKWVLHGFNTV</sequence>
<dbReference type="Proteomes" id="UP001152797">
    <property type="component" value="Unassembled WGS sequence"/>
</dbReference>
<evidence type="ECO:0000256" key="1">
    <source>
        <dbReference type="SAM" id="Phobius"/>
    </source>
</evidence>
<proteinExistence type="predicted"/>
<organism evidence="2">
    <name type="scientific">Cladocopium goreaui</name>
    <dbReference type="NCBI Taxonomy" id="2562237"/>
    <lineage>
        <taxon>Eukaryota</taxon>
        <taxon>Sar</taxon>
        <taxon>Alveolata</taxon>
        <taxon>Dinophyceae</taxon>
        <taxon>Suessiales</taxon>
        <taxon>Symbiodiniaceae</taxon>
        <taxon>Cladocopium</taxon>
    </lineage>
</organism>
<comment type="caution">
    <text evidence="2">The sequence shown here is derived from an EMBL/GenBank/DDBJ whole genome shotgun (WGS) entry which is preliminary data.</text>
</comment>
<reference evidence="3 4" key="2">
    <citation type="submission" date="2024-05" db="EMBL/GenBank/DDBJ databases">
        <authorList>
            <person name="Chen Y."/>
            <person name="Shah S."/>
            <person name="Dougan E. K."/>
            <person name="Thang M."/>
            <person name="Chan C."/>
        </authorList>
    </citation>
    <scope>NUCLEOTIDE SEQUENCE [LARGE SCALE GENOMIC DNA]</scope>
</reference>
<keyword evidence="4" id="KW-1185">Reference proteome</keyword>
<feature type="transmembrane region" description="Helical" evidence="1">
    <location>
        <begin position="153"/>
        <end position="176"/>
    </location>
</feature>
<accession>A0A9P1FV06</accession>